<dbReference type="GO" id="GO:0005737">
    <property type="term" value="C:cytoplasm"/>
    <property type="evidence" value="ECO:0007669"/>
    <property type="project" value="UniProtKB-SubCell"/>
</dbReference>
<comment type="catalytic activity">
    <reaction evidence="11">
        <text>L-threonine + hydrogencarbonate + ATP = L-threonylcarbamoyladenylate + diphosphate + H2O</text>
        <dbReference type="Rhea" id="RHEA:36407"/>
        <dbReference type="ChEBI" id="CHEBI:15377"/>
        <dbReference type="ChEBI" id="CHEBI:17544"/>
        <dbReference type="ChEBI" id="CHEBI:30616"/>
        <dbReference type="ChEBI" id="CHEBI:33019"/>
        <dbReference type="ChEBI" id="CHEBI:57926"/>
        <dbReference type="ChEBI" id="CHEBI:73682"/>
        <dbReference type="EC" id="2.7.7.87"/>
    </reaction>
</comment>
<comment type="similarity">
    <text evidence="2">Belongs to the SUA5 family.</text>
</comment>
<evidence type="ECO:0000313" key="14">
    <source>
        <dbReference type="EMBL" id="SDY23495.1"/>
    </source>
</evidence>
<dbReference type="GO" id="GO:0000049">
    <property type="term" value="F:tRNA binding"/>
    <property type="evidence" value="ECO:0007669"/>
    <property type="project" value="TreeGrafter"/>
</dbReference>
<dbReference type="Gene3D" id="3.90.870.10">
    <property type="entry name" value="DHBP synthase"/>
    <property type="match status" value="1"/>
</dbReference>
<keyword evidence="6" id="KW-0819">tRNA processing</keyword>
<dbReference type="InterPro" id="IPR050156">
    <property type="entry name" value="TC-AMP_synthase_SUA5"/>
</dbReference>
<evidence type="ECO:0000256" key="8">
    <source>
        <dbReference type="ARBA" id="ARBA00022741"/>
    </source>
</evidence>
<dbReference type="PROSITE" id="PS51163">
    <property type="entry name" value="YRDC"/>
    <property type="match status" value="1"/>
</dbReference>
<dbReference type="PANTHER" id="PTHR17490:SF16">
    <property type="entry name" value="THREONYLCARBAMOYL-AMP SYNTHASE"/>
    <property type="match status" value="1"/>
</dbReference>
<keyword evidence="7" id="KW-0548">Nucleotidyltransferase</keyword>
<evidence type="ECO:0000256" key="4">
    <source>
        <dbReference type="ARBA" id="ARBA00022490"/>
    </source>
</evidence>
<evidence type="ECO:0000259" key="13">
    <source>
        <dbReference type="PROSITE" id="PS51163"/>
    </source>
</evidence>
<organism evidence="14 15">
    <name type="scientific">Halopenitus persicus</name>
    <dbReference type="NCBI Taxonomy" id="1048396"/>
    <lineage>
        <taxon>Archaea</taxon>
        <taxon>Methanobacteriati</taxon>
        <taxon>Methanobacteriota</taxon>
        <taxon>Stenosarchaea group</taxon>
        <taxon>Halobacteria</taxon>
        <taxon>Halobacteriales</taxon>
        <taxon>Haloferacaceae</taxon>
        <taxon>Halopenitus</taxon>
    </lineage>
</organism>
<dbReference type="Proteomes" id="UP000199079">
    <property type="component" value="Unassembled WGS sequence"/>
</dbReference>
<sequence length="242" mass="25101">MDDQPRTTDGGAADRGSGTDRGDGTGDHEALPADREGPPTAREDVPADVRSAIDRAAAAVADGDLVVYPTETVYGLGADALDPDAVERVFEAKGRDRSKPLSFGVGSVEAALEHTRPTELEAACLREFLPGPVTVIVERGATVPDVLTAGRDRVGIRIPDHPIALALCDAAGPITATSANRSGTGSVRRLEELGPEIRDAAAVLIDGGETPGTESTVVEPETGTIHRRGANADAIAAWLEDR</sequence>
<dbReference type="GO" id="GO:0061710">
    <property type="term" value="F:L-threonylcarbamoyladenylate synthase"/>
    <property type="evidence" value="ECO:0007669"/>
    <property type="project" value="UniProtKB-EC"/>
</dbReference>
<evidence type="ECO:0000256" key="1">
    <source>
        <dbReference type="ARBA" id="ARBA00004496"/>
    </source>
</evidence>
<dbReference type="EC" id="2.7.7.87" evidence="3"/>
<accession>A0A1H3I7V3</accession>
<keyword evidence="4" id="KW-0963">Cytoplasm</keyword>
<evidence type="ECO:0000256" key="12">
    <source>
        <dbReference type="SAM" id="MobiDB-lite"/>
    </source>
</evidence>
<feature type="compositionally biased region" description="Low complexity" evidence="12">
    <location>
        <begin position="7"/>
        <end position="16"/>
    </location>
</feature>
<evidence type="ECO:0000256" key="6">
    <source>
        <dbReference type="ARBA" id="ARBA00022694"/>
    </source>
</evidence>
<dbReference type="AlphaFoldDB" id="A0A1H3I7V3"/>
<keyword evidence="9" id="KW-0067">ATP-binding</keyword>
<evidence type="ECO:0000256" key="10">
    <source>
        <dbReference type="ARBA" id="ARBA00029774"/>
    </source>
</evidence>
<evidence type="ECO:0000256" key="9">
    <source>
        <dbReference type="ARBA" id="ARBA00022840"/>
    </source>
</evidence>
<feature type="region of interest" description="Disordered" evidence="12">
    <location>
        <begin position="1"/>
        <end position="46"/>
    </location>
</feature>
<keyword evidence="15" id="KW-1185">Reference proteome</keyword>
<dbReference type="EMBL" id="FNPC01000004">
    <property type="protein sequence ID" value="SDY23495.1"/>
    <property type="molecule type" value="Genomic_DNA"/>
</dbReference>
<dbReference type="GO" id="GO:0008033">
    <property type="term" value="P:tRNA processing"/>
    <property type="evidence" value="ECO:0007669"/>
    <property type="project" value="UniProtKB-KW"/>
</dbReference>
<feature type="compositionally biased region" description="Basic and acidic residues" evidence="12">
    <location>
        <begin position="17"/>
        <end position="46"/>
    </location>
</feature>
<dbReference type="NCBIfam" id="TIGR00057">
    <property type="entry name" value="L-threonylcarbamoyladenylate synthase"/>
    <property type="match status" value="1"/>
</dbReference>
<evidence type="ECO:0000256" key="5">
    <source>
        <dbReference type="ARBA" id="ARBA00022679"/>
    </source>
</evidence>
<evidence type="ECO:0000313" key="15">
    <source>
        <dbReference type="Proteomes" id="UP000199079"/>
    </source>
</evidence>
<protein>
    <recommendedName>
        <fullName evidence="10">L-threonylcarbamoyladenylate synthase</fullName>
        <ecNumber evidence="3">2.7.7.87</ecNumber>
    </recommendedName>
    <alternativeName>
        <fullName evidence="10">L-threonylcarbamoyladenylate synthase</fullName>
    </alternativeName>
</protein>
<gene>
    <name evidence="14" type="ORF">SAMN05216564_1049</name>
</gene>
<dbReference type="PANTHER" id="PTHR17490">
    <property type="entry name" value="SUA5"/>
    <property type="match status" value="1"/>
</dbReference>
<dbReference type="GO" id="GO:0003725">
    <property type="term" value="F:double-stranded RNA binding"/>
    <property type="evidence" value="ECO:0007669"/>
    <property type="project" value="InterPro"/>
</dbReference>
<keyword evidence="8" id="KW-0547">Nucleotide-binding</keyword>
<evidence type="ECO:0000256" key="3">
    <source>
        <dbReference type="ARBA" id="ARBA00012584"/>
    </source>
</evidence>
<evidence type="ECO:0000256" key="7">
    <source>
        <dbReference type="ARBA" id="ARBA00022695"/>
    </source>
</evidence>
<proteinExistence type="inferred from homology"/>
<feature type="domain" description="YrdC-like" evidence="13">
    <location>
        <begin position="50"/>
        <end position="231"/>
    </location>
</feature>
<dbReference type="GO" id="GO:0005524">
    <property type="term" value="F:ATP binding"/>
    <property type="evidence" value="ECO:0007669"/>
    <property type="project" value="UniProtKB-KW"/>
</dbReference>
<dbReference type="InterPro" id="IPR017945">
    <property type="entry name" value="DHBP_synth_RibB-like_a/b_dom"/>
</dbReference>
<evidence type="ECO:0000256" key="2">
    <source>
        <dbReference type="ARBA" id="ARBA00007663"/>
    </source>
</evidence>
<evidence type="ECO:0000256" key="11">
    <source>
        <dbReference type="ARBA" id="ARBA00048366"/>
    </source>
</evidence>
<dbReference type="Pfam" id="PF01300">
    <property type="entry name" value="Sua5_yciO_yrdC"/>
    <property type="match status" value="1"/>
</dbReference>
<keyword evidence="5" id="KW-0808">Transferase</keyword>
<dbReference type="InterPro" id="IPR006070">
    <property type="entry name" value="Sua5-like_dom"/>
</dbReference>
<dbReference type="SUPFAM" id="SSF55821">
    <property type="entry name" value="YrdC/RibB"/>
    <property type="match status" value="1"/>
</dbReference>
<reference evidence="15" key="1">
    <citation type="submission" date="2016-10" db="EMBL/GenBank/DDBJ databases">
        <authorList>
            <person name="Varghese N."/>
            <person name="Submissions S."/>
        </authorList>
    </citation>
    <scope>NUCLEOTIDE SEQUENCE [LARGE SCALE GENOMIC DNA]</scope>
    <source>
        <strain evidence="15">DC30,IBRC 10041,KCTC 4046</strain>
    </source>
</reference>
<name>A0A1H3I7V3_9EURY</name>
<comment type="subcellular location">
    <subcellularLocation>
        <location evidence="1">Cytoplasm</location>
    </subcellularLocation>
</comment>
<dbReference type="GO" id="GO:0006450">
    <property type="term" value="P:regulation of translational fidelity"/>
    <property type="evidence" value="ECO:0007669"/>
    <property type="project" value="TreeGrafter"/>
</dbReference>
<dbReference type="OrthoDB" id="39992at2157"/>